<gene>
    <name evidence="8" type="ORF">G3A44_07320</name>
</gene>
<organism evidence="8 9">
    <name type="scientific">Ideonella livida</name>
    <dbReference type="NCBI Taxonomy" id="2707176"/>
    <lineage>
        <taxon>Bacteria</taxon>
        <taxon>Pseudomonadati</taxon>
        <taxon>Pseudomonadota</taxon>
        <taxon>Betaproteobacteria</taxon>
        <taxon>Burkholderiales</taxon>
        <taxon>Sphaerotilaceae</taxon>
        <taxon>Ideonella</taxon>
    </lineage>
</organism>
<dbReference type="GO" id="GO:0004222">
    <property type="term" value="F:metalloendopeptidase activity"/>
    <property type="evidence" value="ECO:0007669"/>
    <property type="project" value="InterPro"/>
</dbReference>
<evidence type="ECO:0000256" key="5">
    <source>
        <dbReference type="ARBA" id="ARBA00022833"/>
    </source>
</evidence>
<dbReference type="GO" id="GO:0051603">
    <property type="term" value="P:proteolysis involved in protein catabolic process"/>
    <property type="evidence" value="ECO:0007669"/>
    <property type="project" value="TreeGrafter"/>
</dbReference>
<keyword evidence="5" id="KW-0862">Zinc</keyword>
<dbReference type="Pfam" id="PF01435">
    <property type="entry name" value="Peptidase_M48"/>
    <property type="match status" value="1"/>
</dbReference>
<name>A0A7C9TJE4_9BURK</name>
<keyword evidence="3" id="KW-0479">Metal-binding</keyword>
<evidence type="ECO:0000256" key="3">
    <source>
        <dbReference type="ARBA" id="ARBA00022723"/>
    </source>
</evidence>
<comment type="caution">
    <text evidence="8">The sequence shown here is derived from an EMBL/GenBank/DDBJ whole genome shotgun (WGS) entry which is preliminary data.</text>
</comment>
<dbReference type="InterPro" id="IPR051156">
    <property type="entry name" value="Mito/Outer_Membr_Metalloprot"/>
</dbReference>
<protein>
    <submittedName>
        <fullName evidence="8">M48 family metalloprotease</fullName>
    </submittedName>
</protein>
<keyword evidence="4" id="KW-0378">Hydrolase</keyword>
<evidence type="ECO:0000313" key="8">
    <source>
        <dbReference type="EMBL" id="NDY91004.1"/>
    </source>
</evidence>
<reference evidence="8 9" key="1">
    <citation type="submission" date="2020-02" db="EMBL/GenBank/DDBJ databases">
        <title>Ideonella bacterium strain TBM-1.</title>
        <authorList>
            <person name="Chen W.-M."/>
        </authorList>
    </citation>
    <scope>NUCLEOTIDE SEQUENCE [LARGE SCALE GENOMIC DNA]</scope>
    <source>
        <strain evidence="8 9">TBM-1</strain>
    </source>
</reference>
<keyword evidence="2 8" id="KW-0645">Protease</keyword>
<keyword evidence="9" id="KW-1185">Reference proteome</keyword>
<dbReference type="PANTHER" id="PTHR22726:SF1">
    <property type="entry name" value="METALLOENDOPEPTIDASE OMA1, MITOCHONDRIAL"/>
    <property type="match status" value="1"/>
</dbReference>
<evidence type="ECO:0000313" key="9">
    <source>
        <dbReference type="Proteomes" id="UP000484255"/>
    </source>
</evidence>
<dbReference type="Proteomes" id="UP000484255">
    <property type="component" value="Unassembled WGS sequence"/>
</dbReference>
<dbReference type="PANTHER" id="PTHR22726">
    <property type="entry name" value="METALLOENDOPEPTIDASE OMA1"/>
    <property type="match status" value="1"/>
</dbReference>
<proteinExistence type="predicted"/>
<dbReference type="InterPro" id="IPR001915">
    <property type="entry name" value="Peptidase_M48"/>
</dbReference>
<evidence type="ECO:0000256" key="4">
    <source>
        <dbReference type="ARBA" id="ARBA00022801"/>
    </source>
</evidence>
<dbReference type="GO" id="GO:0046872">
    <property type="term" value="F:metal ion binding"/>
    <property type="evidence" value="ECO:0007669"/>
    <property type="project" value="UniProtKB-KW"/>
</dbReference>
<evidence type="ECO:0000256" key="1">
    <source>
        <dbReference type="ARBA" id="ARBA00001947"/>
    </source>
</evidence>
<comment type="cofactor">
    <cofactor evidence="1">
        <name>Zn(2+)</name>
        <dbReference type="ChEBI" id="CHEBI:29105"/>
    </cofactor>
</comment>
<dbReference type="AlphaFoldDB" id="A0A7C9TJE4"/>
<sequence length="562" mass="60218">MISAPFFPGVPAPRPAAARQPGFPALTARPASAPPSRLRALALALCLMGAGAAPLAPARAQSSLPALGDASSEGLDILGERRLGERIMREVRRDPDYLDDPLLSDYLQPLWSRLLQAARARGEINPDLDRTYGWELFQVRDRSVNAFALPGGFVGVHLGLIAMTASSDELASVLAHELTHVTQRHIARSMENSQRQGMASMAAILLGILVASRSTAVDGAQAVIMGGQAAAMQGQLNFSREMEREADRIGQQVLSEAGFSAWGMAGMFEKLDAGARLNDSNQYPYLRSHPLTIERISEARLRASGAEPGAAPAEVLALHALMQGRARALVDRSEQAWRRLQDSASAAAPAGQPETTRLGQHYAAALASLQLREPERAEAFLRSAQALEGGRLATLPAVAGVLDLLQLEVSALRQGPQALALLQDGGALAARPGRAALLARAQAGLLLRRHGVAGTEGVLRRETQALQTWVIEHRRDVLAWQTLSQLAEAQGQTLRAQRAAAEAAAAQGDVVGAVDRFRAAQQSVQQDPKADYMEVAIVQSRLRELEAEKRRLLAEARGERPD</sequence>
<accession>A0A7C9TJE4</accession>
<dbReference type="EMBL" id="JAAGOH010000006">
    <property type="protein sequence ID" value="NDY91004.1"/>
    <property type="molecule type" value="Genomic_DNA"/>
</dbReference>
<evidence type="ECO:0000259" key="7">
    <source>
        <dbReference type="Pfam" id="PF01435"/>
    </source>
</evidence>
<dbReference type="GO" id="GO:0016020">
    <property type="term" value="C:membrane"/>
    <property type="evidence" value="ECO:0007669"/>
    <property type="project" value="TreeGrafter"/>
</dbReference>
<dbReference type="Gene3D" id="3.30.2010.10">
    <property type="entry name" value="Metalloproteases ('zincins'), catalytic domain"/>
    <property type="match status" value="1"/>
</dbReference>
<keyword evidence="6 8" id="KW-0482">Metalloprotease</keyword>
<feature type="domain" description="Peptidase M48" evidence="7">
    <location>
        <begin position="132"/>
        <end position="300"/>
    </location>
</feature>
<evidence type="ECO:0000256" key="6">
    <source>
        <dbReference type="ARBA" id="ARBA00023049"/>
    </source>
</evidence>
<evidence type="ECO:0000256" key="2">
    <source>
        <dbReference type="ARBA" id="ARBA00022670"/>
    </source>
</evidence>